<feature type="compositionally biased region" description="Polar residues" evidence="6">
    <location>
        <begin position="186"/>
        <end position="196"/>
    </location>
</feature>
<dbReference type="OrthoDB" id="10059035at2759"/>
<dbReference type="VEuPathDB" id="VectorBase:SSCA005114"/>
<evidence type="ECO:0000256" key="8">
    <source>
        <dbReference type="SAM" id="SignalP"/>
    </source>
</evidence>
<evidence type="ECO:0000256" key="7">
    <source>
        <dbReference type="SAM" id="Phobius"/>
    </source>
</evidence>
<feature type="transmembrane region" description="Helical" evidence="7">
    <location>
        <begin position="110"/>
        <end position="135"/>
    </location>
</feature>
<dbReference type="AlphaFoldDB" id="A0A132A9R8"/>
<evidence type="ECO:0000256" key="1">
    <source>
        <dbReference type="ARBA" id="ARBA00004370"/>
    </source>
</evidence>
<dbReference type="GO" id="GO:0005765">
    <property type="term" value="C:lysosomal membrane"/>
    <property type="evidence" value="ECO:0007669"/>
    <property type="project" value="InterPro"/>
</dbReference>
<organism evidence="9 10">
    <name type="scientific">Sarcoptes scabiei</name>
    <name type="common">Itch mite</name>
    <name type="synonym">Acarus scabiei</name>
    <dbReference type="NCBI Taxonomy" id="52283"/>
    <lineage>
        <taxon>Eukaryota</taxon>
        <taxon>Metazoa</taxon>
        <taxon>Ecdysozoa</taxon>
        <taxon>Arthropoda</taxon>
        <taxon>Chelicerata</taxon>
        <taxon>Arachnida</taxon>
        <taxon>Acari</taxon>
        <taxon>Acariformes</taxon>
        <taxon>Sarcoptiformes</taxon>
        <taxon>Astigmata</taxon>
        <taxon>Psoroptidia</taxon>
        <taxon>Sarcoptoidea</taxon>
        <taxon>Sarcoptidae</taxon>
        <taxon>Sarcoptinae</taxon>
        <taxon>Sarcoptes</taxon>
    </lineage>
</organism>
<comment type="similarity">
    <text evidence="2">Belongs to the TMEM9 family.</text>
</comment>
<name>A0A132A9R8_SARSC</name>
<keyword evidence="4 7" id="KW-1133">Transmembrane helix</keyword>
<feature type="chain" id="PRO_5010784479" evidence="8">
    <location>
        <begin position="37"/>
        <end position="234"/>
    </location>
</feature>
<sequence length="234" mass="27187">MLYRMDFRWNFLHRNTAYFLLQKLILLGVLVAIVNCQYEDVRCKCICPVPSVVSNSTNGTTRRLYIKNVLPNQCNCDFVVLPQLTSDVQSKAKEFCPRCECKYESRDTSIIRFFVIFIIGVISFLVVYMIFLMILDPWIHKRNILLITFFFRAIGSSLNSYKCFNEEVSLEEPNQSGEISEDPNSKHQMSSLQSPEASPRASGVLNRVGHSQTKWKRQVKEQRKNIFDNHTILN</sequence>
<feature type="signal peptide" evidence="8">
    <location>
        <begin position="1"/>
        <end position="36"/>
    </location>
</feature>
<evidence type="ECO:0000256" key="4">
    <source>
        <dbReference type="ARBA" id="ARBA00022989"/>
    </source>
</evidence>
<dbReference type="EMBL" id="JXLN01011802">
    <property type="protein sequence ID" value="KPM07693.1"/>
    <property type="molecule type" value="Genomic_DNA"/>
</dbReference>
<dbReference type="PANTHER" id="PTHR13064">
    <property type="entry name" value="TRANSMEMBRANE PROTEIN 9 FAMILY MEMBER"/>
    <property type="match status" value="1"/>
</dbReference>
<reference evidence="9 10" key="1">
    <citation type="journal article" date="2015" name="Parasit. Vectors">
        <title>Draft genome of the scabies mite.</title>
        <authorList>
            <person name="Rider S.D.Jr."/>
            <person name="Morgan M.S."/>
            <person name="Arlian L.G."/>
        </authorList>
    </citation>
    <scope>NUCLEOTIDE SEQUENCE [LARGE SCALE GENOMIC DNA]</scope>
    <source>
        <strain evidence="9">Arlian Lab</strain>
    </source>
</reference>
<evidence type="ECO:0000256" key="3">
    <source>
        <dbReference type="ARBA" id="ARBA00022692"/>
    </source>
</evidence>
<feature type="region of interest" description="Disordered" evidence="6">
    <location>
        <begin position="172"/>
        <end position="213"/>
    </location>
</feature>
<comment type="subcellular location">
    <subcellularLocation>
        <location evidence="1">Membrane</location>
    </subcellularLocation>
</comment>
<evidence type="ECO:0000256" key="6">
    <source>
        <dbReference type="SAM" id="MobiDB-lite"/>
    </source>
</evidence>
<dbReference type="PANTHER" id="PTHR13064:SF6">
    <property type="entry name" value="TRANSMEMBRANE PROTEIN 9"/>
    <property type="match status" value="1"/>
</dbReference>
<protein>
    <submittedName>
        <fullName evidence="9">Transmembrane protein 9-like protein</fullName>
    </submittedName>
</protein>
<evidence type="ECO:0000256" key="5">
    <source>
        <dbReference type="ARBA" id="ARBA00023136"/>
    </source>
</evidence>
<dbReference type="Pfam" id="PF05434">
    <property type="entry name" value="Tmemb_9"/>
    <property type="match status" value="1"/>
</dbReference>
<accession>A0A132A9R8</accession>
<keyword evidence="5 7" id="KW-0472">Membrane</keyword>
<evidence type="ECO:0000313" key="10">
    <source>
        <dbReference type="Proteomes" id="UP000616769"/>
    </source>
</evidence>
<evidence type="ECO:0000313" key="9">
    <source>
        <dbReference type="EMBL" id="KPM07693.1"/>
    </source>
</evidence>
<keyword evidence="3 7" id="KW-0812">Transmembrane</keyword>
<gene>
    <name evidence="9" type="ORF">QR98_0061920</name>
</gene>
<comment type="caution">
    <text evidence="9">The sequence shown here is derived from an EMBL/GenBank/DDBJ whole genome shotgun (WGS) entry which is preliminary data.</text>
</comment>
<dbReference type="InterPro" id="IPR008853">
    <property type="entry name" value="TMEM9/TMEM9B"/>
</dbReference>
<keyword evidence="8" id="KW-0732">Signal</keyword>
<evidence type="ECO:0000256" key="2">
    <source>
        <dbReference type="ARBA" id="ARBA00007264"/>
    </source>
</evidence>
<dbReference type="Proteomes" id="UP000616769">
    <property type="component" value="Unassembled WGS sequence"/>
</dbReference>
<proteinExistence type="inferred from homology"/>